<dbReference type="EMBL" id="MN956836">
    <property type="protein sequence ID" value="QTX14698.1"/>
    <property type="molecule type" value="Genomic_DNA"/>
</dbReference>
<evidence type="ECO:0000313" key="1">
    <source>
        <dbReference type="EMBL" id="QTX14698.1"/>
    </source>
</evidence>
<protein>
    <submittedName>
        <fullName evidence="1">Uncharacterized protein</fullName>
    </submittedName>
</protein>
<geneLocation type="plasmid" evidence="1">
    <name>p17-15-vir-like</name>
</geneLocation>
<reference evidence="1" key="1">
    <citation type="submission" date="2020-01" db="EMBL/GenBank/DDBJ databases">
        <authorList>
            <person name="Qin S."/>
        </authorList>
    </citation>
    <scope>NUCLEOTIDE SEQUENCE</scope>
    <source>
        <strain evidence="1">CVir17-16-YZ6g</strain>
        <plasmid evidence="1">p17-15-vir-like</plasmid>
    </source>
</reference>
<accession>A0A8B0SWV3</accession>
<keyword evidence="1" id="KW-0614">Plasmid</keyword>
<name>A0A8B0SWV3_KLEPN</name>
<proteinExistence type="predicted"/>
<organism evidence="1">
    <name type="scientific">Klebsiella pneumoniae</name>
    <dbReference type="NCBI Taxonomy" id="573"/>
    <lineage>
        <taxon>Bacteria</taxon>
        <taxon>Pseudomonadati</taxon>
        <taxon>Pseudomonadota</taxon>
        <taxon>Gammaproteobacteria</taxon>
        <taxon>Enterobacterales</taxon>
        <taxon>Enterobacteriaceae</taxon>
        <taxon>Klebsiella/Raoultella group</taxon>
        <taxon>Klebsiella</taxon>
        <taxon>Klebsiella pneumoniae complex</taxon>
    </lineage>
</organism>
<sequence>MLYWITSSSNSHASSLTSSDKEWIQQQIEEQESSGASREAAINELKAAGVDTSSMTVADNSQHASTVSFSYDMPTELKAGKVWTFVVNATWNDKKTGSVMQVARRKNLYQTKTSYTACGKHLKLSGRKTQMKCKAFGVEEIKNAGVFLIVPSLPAAGGGSMRFPLSHIVK</sequence>
<dbReference type="AlphaFoldDB" id="A0A8B0SWV3"/>